<sequence>MLENKGTLSKIWGVPVSYTHLDVYKRQGFGQSVETFFSTIGNFLYLLTLIGLVAQLGISIFLLIASITSFILIFEVRAKRKNTYIQLEKVNFERRGMYYSQIMSDYSFGKDIRIDNLGKWLMGKFKYQLDVNEKFYKEMGKNKMCIRDR</sequence>
<dbReference type="EMBL" id="NGMM01000004">
    <property type="protein sequence ID" value="OTP14467.1"/>
    <property type="molecule type" value="Genomic_DNA"/>
</dbReference>
<name>A0A242K4L0_9ENTE</name>
<evidence type="ECO:0000256" key="1">
    <source>
        <dbReference type="SAM" id="Phobius"/>
    </source>
</evidence>
<evidence type="ECO:0000313" key="2">
    <source>
        <dbReference type="EMBL" id="OTP14467.1"/>
    </source>
</evidence>
<reference evidence="2" key="1">
    <citation type="submission" date="2017-05" db="EMBL/GenBank/DDBJ databases">
        <title>The Genome Sequence of Enterococcus sp. 9E7_DIV0242.</title>
        <authorList>
            <consortium name="The Broad Institute Genomics Platform"/>
            <consortium name="The Broad Institute Genomic Center for Infectious Diseases"/>
            <person name="Earl A."/>
            <person name="Manson A."/>
            <person name="Schwartman J."/>
            <person name="Gilmore M."/>
            <person name="Abouelleil A."/>
            <person name="Cao P."/>
            <person name="Chapman S."/>
            <person name="Cusick C."/>
            <person name="Shea T."/>
            <person name="Young S."/>
            <person name="Neafsey D."/>
            <person name="Nusbaum C."/>
            <person name="Birren B."/>
        </authorList>
    </citation>
    <scope>NUCLEOTIDE SEQUENCE [LARGE SCALE GENOMIC DNA]</scope>
    <source>
        <strain evidence="2">9E7_DIV0242</strain>
    </source>
</reference>
<accession>A0A242K4L0</accession>
<gene>
    <name evidence="2" type="ORF">A5888_002568</name>
</gene>
<keyword evidence="1" id="KW-0472">Membrane</keyword>
<dbReference type="AlphaFoldDB" id="A0A242K4L0"/>
<protein>
    <submittedName>
        <fullName evidence="2">Uncharacterized protein</fullName>
    </submittedName>
</protein>
<keyword evidence="1" id="KW-0812">Transmembrane</keyword>
<feature type="transmembrane region" description="Helical" evidence="1">
    <location>
        <begin position="43"/>
        <end position="74"/>
    </location>
</feature>
<comment type="caution">
    <text evidence="2">The sequence shown here is derived from an EMBL/GenBank/DDBJ whole genome shotgun (WGS) entry which is preliminary data.</text>
</comment>
<proteinExistence type="predicted"/>
<organism evidence="2">
    <name type="scientific">Candidatus Enterococcus clewellii</name>
    <dbReference type="NCBI Taxonomy" id="1834193"/>
    <lineage>
        <taxon>Bacteria</taxon>
        <taxon>Bacillati</taxon>
        <taxon>Bacillota</taxon>
        <taxon>Bacilli</taxon>
        <taxon>Lactobacillales</taxon>
        <taxon>Enterococcaceae</taxon>
        <taxon>Enterococcus</taxon>
    </lineage>
</organism>
<keyword evidence="1" id="KW-1133">Transmembrane helix</keyword>